<dbReference type="GO" id="GO:0051879">
    <property type="term" value="F:Hsp90 protein binding"/>
    <property type="evidence" value="ECO:0007669"/>
    <property type="project" value="TreeGrafter"/>
</dbReference>
<reference evidence="1" key="2">
    <citation type="submission" date="2025-09" db="UniProtKB">
        <authorList>
            <consortium name="Ensembl"/>
        </authorList>
    </citation>
    <scope>IDENTIFICATION</scope>
</reference>
<reference evidence="1" key="1">
    <citation type="submission" date="2025-08" db="UniProtKB">
        <authorList>
            <consortium name="Ensembl"/>
        </authorList>
    </citation>
    <scope>IDENTIFICATION</scope>
</reference>
<dbReference type="PANTHER" id="PTHR21207:SF2">
    <property type="entry name" value="PARKIN COREGULATED GENE PROTEIN"/>
    <property type="match status" value="1"/>
</dbReference>
<dbReference type="GO" id="GO:0030544">
    <property type="term" value="F:Hsp70 protein binding"/>
    <property type="evidence" value="ECO:0007669"/>
    <property type="project" value="TreeGrafter"/>
</dbReference>
<sequence length="234" mass="26782">MLRSRHGNGRGEMRVSLAFTVTSGKVNDPVVGPPKAGAFQERPVKPTVFRKYYERGDLPISLNHNSMSNPINWKVELEKLDYFHYLPLFFDGLCETKHPYELFARQGTHDLLDRGGPKILPCIPQLIAPIRAALNTRNQKIICTTLRVLQHLVVSADGVGVALVPYYRQILPVFNIFKNQNRNIGDDIEYGRRRCENVGNLIKETLELFERYGGKDAFINIKYMIPLYESCLFN</sequence>
<evidence type="ECO:0000313" key="1">
    <source>
        <dbReference type="Ensembl" id="ENSEBUP00000014810.1"/>
    </source>
</evidence>
<evidence type="ECO:0000313" key="2">
    <source>
        <dbReference type="Proteomes" id="UP000694388"/>
    </source>
</evidence>
<dbReference type="PANTHER" id="PTHR21207">
    <property type="entry name" value="PARKIN COREGULATED GENE PROTEIN PARK2 COREGULATED"/>
    <property type="match status" value="1"/>
</dbReference>
<dbReference type="GO" id="GO:0005829">
    <property type="term" value="C:cytosol"/>
    <property type="evidence" value="ECO:0007669"/>
    <property type="project" value="TreeGrafter"/>
</dbReference>
<keyword evidence="2" id="KW-1185">Reference proteome</keyword>
<name>A0A8C4QFR9_EPTBU</name>
<dbReference type="Ensembl" id="ENSEBUT00000015386.1">
    <property type="protein sequence ID" value="ENSEBUP00000014810.1"/>
    <property type="gene ID" value="ENSEBUG00000009338.1"/>
</dbReference>
<dbReference type="Proteomes" id="UP000694388">
    <property type="component" value="Unplaced"/>
</dbReference>
<dbReference type="GO" id="GO:0031982">
    <property type="term" value="C:vesicle"/>
    <property type="evidence" value="ECO:0007669"/>
    <property type="project" value="TreeGrafter"/>
</dbReference>
<dbReference type="GeneTree" id="ENSGT00940000157330"/>
<dbReference type="Pfam" id="PF10274">
    <property type="entry name" value="ParcG"/>
    <property type="match status" value="1"/>
</dbReference>
<organism evidence="1 2">
    <name type="scientific">Eptatretus burgeri</name>
    <name type="common">Inshore hagfish</name>
    <dbReference type="NCBI Taxonomy" id="7764"/>
    <lineage>
        <taxon>Eukaryota</taxon>
        <taxon>Metazoa</taxon>
        <taxon>Chordata</taxon>
        <taxon>Craniata</taxon>
        <taxon>Vertebrata</taxon>
        <taxon>Cyclostomata</taxon>
        <taxon>Myxini</taxon>
        <taxon>Myxiniformes</taxon>
        <taxon>Myxinidae</taxon>
        <taxon>Eptatretinae</taxon>
        <taxon>Eptatretus</taxon>
    </lineage>
</organism>
<proteinExistence type="predicted"/>
<dbReference type="AlphaFoldDB" id="A0A8C4QFR9"/>
<accession>A0A8C4QFR9</accession>
<protein>
    <submittedName>
        <fullName evidence="1">PARK2 co-regulated</fullName>
    </submittedName>
</protein>
<dbReference type="GO" id="GO:0043005">
    <property type="term" value="C:neuron projection"/>
    <property type="evidence" value="ECO:0007669"/>
    <property type="project" value="TreeGrafter"/>
</dbReference>
<dbReference type="InterPro" id="IPR019399">
    <property type="entry name" value="Parkin_co-regulated_protein"/>
</dbReference>